<feature type="compositionally biased region" description="Basic residues" evidence="15">
    <location>
        <begin position="660"/>
        <end position="675"/>
    </location>
</feature>
<dbReference type="PRINTS" id="PR01852">
    <property type="entry name" value="SIBAPROTEIN"/>
</dbReference>
<keyword evidence="12" id="KW-0539">Nucleus</keyword>
<keyword evidence="8" id="KW-0808">Transferase</keyword>
<feature type="region of interest" description="Disordered" evidence="15">
    <location>
        <begin position="764"/>
        <end position="897"/>
    </location>
</feature>
<dbReference type="EMBL" id="CAVNYO010000169">
    <property type="protein sequence ID" value="CAK5271217.1"/>
    <property type="molecule type" value="Genomic_DNA"/>
</dbReference>
<dbReference type="PROSITE" id="PS51215">
    <property type="entry name" value="AWS"/>
    <property type="match status" value="1"/>
</dbReference>
<keyword evidence="5" id="KW-0158">Chromosome</keyword>
<sequence>MTKEDGPAREESALLSTSIAAESVSLPSPPMNPESEDGTAPLLPQAPSVVATKDDAPSNSDAERVPEDFTTNAREEDEAMPDALCSSSPSRASSKASSSSSPTPPPVKAATAANGRKKKPEAPVQLIGDLPIARDAALATFTVIEANNYQNKNLGRSREEMEGMSCECFFRRDVDPPHIACGPGSNCINRLTQIECLPGDCRCGSHCQNQRFQHKEYASIDIVQTEKKGFGLRVEEDIPKDTFIYEYVGDVVSPSSFKKRMRDYAEEGIQHFYFMMLQKDEFIDATKSGGIARFANHSCRPNCYVAKWTVGDHVRMGIFAKRRIQQYEELTFNYNVDRYGHKAQECYCGEENCVGYIGGKTQTDLVTVDDLYLDALGITDDDEVMALKGNKKKKGKKIDDADFMPQLRPIQIKEIPKLIQALRQTTSRTMIIKLLTRFRVTTEEETMREMLRLRCLSLMKNVLDDNGGDPEIVTLVLESMRTWPLAARNKVEDSQVNIAVDKIKESEDEKLKALAQDLSDHWDTLVMAYRIPRRAQVESDVQTSTSAHLFYQAPTYKKAALRQRSESPVSEHDWRSYKRSRDDSWPFDGYERPLYPSTKRREQSGRSQPERPSYQWQLVASQEDVKQVIAAAVAQKAAAELAAKESELAAAQARAEKKERREKRKQRSQEKKKKRTPEEREANKAQRLQKLIGAVVVKCMSKYGRGLERETFKKHAKELTTIIAEKEKKSSSYKDNKLEALSDEKVAKIKKFSKDYIVKVVKRMEEKNQKKKRSQHKASASSSSTATIATPAAGSMAETSDSLVATPVPDAMLDGDGEEAAEISMTVEEAMGLDPVGSDDDDDDTDTEDEDHDRDNNAIDNDEPAQGMLMDVDQNDADGDVDLHARPPELDAAGGTM</sequence>
<evidence type="ECO:0000256" key="5">
    <source>
        <dbReference type="ARBA" id="ARBA00022454"/>
    </source>
</evidence>
<evidence type="ECO:0000256" key="13">
    <source>
        <dbReference type="ARBA" id="ARBA00030091"/>
    </source>
</evidence>
<dbReference type="Pfam" id="PF08236">
    <property type="entry name" value="SRI"/>
    <property type="match status" value="1"/>
</dbReference>
<dbReference type="GO" id="GO:0140955">
    <property type="term" value="F:histone H3K36 trimethyltransferase activity"/>
    <property type="evidence" value="ECO:0007669"/>
    <property type="project" value="UniProtKB-EC"/>
</dbReference>
<dbReference type="PROSITE" id="PS51568">
    <property type="entry name" value="SAM_MT43_SET2_1"/>
    <property type="match status" value="1"/>
</dbReference>
<dbReference type="InterPro" id="IPR006560">
    <property type="entry name" value="AWS_dom"/>
</dbReference>
<evidence type="ECO:0000256" key="10">
    <source>
        <dbReference type="ARBA" id="ARBA00023015"/>
    </source>
</evidence>
<keyword evidence="9" id="KW-0949">S-adenosyl-L-methionine</keyword>
<dbReference type="SMART" id="SM00317">
    <property type="entry name" value="SET"/>
    <property type="match status" value="1"/>
</dbReference>
<evidence type="ECO:0000256" key="9">
    <source>
        <dbReference type="ARBA" id="ARBA00022691"/>
    </source>
</evidence>
<dbReference type="GO" id="GO:0005634">
    <property type="term" value="C:nucleus"/>
    <property type="evidence" value="ECO:0007669"/>
    <property type="project" value="UniProtKB-SubCell"/>
</dbReference>
<dbReference type="SUPFAM" id="SSF82199">
    <property type="entry name" value="SET domain"/>
    <property type="match status" value="1"/>
</dbReference>
<dbReference type="PROSITE" id="PS50868">
    <property type="entry name" value="POST_SET"/>
    <property type="match status" value="1"/>
</dbReference>
<evidence type="ECO:0000313" key="20">
    <source>
        <dbReference type="Proteomes" id="UP001295794"/>
    </source>
</evidence>
<feature type="compositionally biased region" description="Low complexity" evidence="15">
    <location>
        <begin position="86"/>
        <end position="101"/>
    </location>
</feature>
<evidence type="ECO:0000259" key="17">
    <source>
        <dbReference type="PROSITE" id="PS50868"/>
    </source>
</evidence>
<evidence type="ECO:0000256" key="11">
    <source>
        <dbReference type="ARBA" id="ARBA00023163"/>
    </source>
</evidence>
<evidence type="ECO:0000256" key="12">
    <source>
        <dbReference type="ARBA" id="ARBA00023242"/>
    </source>
</evidence>
<dbReference type="Pfam" id="PF17907">
    <property type="entry name" value="AWS"/>
    <property type="match status" value="1"/>
</dbReference>
<dbReference type="EC" id="2.1.1.359" evidence="3"/>
<keyword evidence="11" id="KW-0804">Transcription</keyword>
<dbReference type="AlphaFoldDB" id="A0AAD2HBP6"/>
<dbReference type="Pfam" id="PF00856">
    <property type="entry name" value="SET"/>
    <property type="match status" value="1"/>
</dbReference>
<evidence type="ECO:0000256" key="1">
    <source>
        <dbReference type="ARBA" id="ARBA00004123"/>
    </source>
</evidence>
<dbReference type="GO" id="GO:0005694">
    <property type="term" value="C:chromosome"/>
    <property type="evidence" value="ECO:0007669"/>
    <property type="project" value="UniProtKB-SubCell"/>
</dbReference>
<dbReference type="PANTHER" id="PTHR22884">
    <property type="entry name" value="SET DOMAIN PROTEINS"/>
    <property type="match status" value="1"/>
</dbReference>
<reference evidence="19" key="1">
    <citation type="submission" date="2023-11" db="EMBL/GenBank/DDBJ databases">
        <authorList>
            <person name="De Vega J J."/>
            <person name="De Vega J J."/>
        </authorList>
    </citation>
    <scope>NUCLEOTIDE SEQUENCE</scope>
</reference>
<keyword evidence="10" id="KW-0805">Transcription regulation</keyword>
<organism evidence="19 20">
    <name type="scientific">Mycena citricolor</name>
    <dbReference type="NCBI Taxonomy" id="2018698"/>
    <lineage>
        <taxon>Eukaryota</taxon>
        <taxon>Fungi</taxon>
        <taxon>Dikarya</taxon>
        <taxon>Basidiomycota</taxon>
        <taxon>Agaricomycotina</taxon>
        <taxon>Agaricomycetes</taxon>
        <taxon>Agaricomycetidae</taxon>
        <taxon>Agaricales</taxon>
        <taxon>Marasmiineae</taxon>
        <taxon>Mycenaceae</taxon>
        <taxon>Mycena</taxon>
    </lineage>
</organism>
<feature type="compositionally biased region" description="Low complexity" evidence="15">
    <location>
        <begin position="778"/>
        <end position="795"/>
    </location>
</feature>
<dbReference type="InterPro" id="IPR046341">
    <property type="entry name" value="SET_dom_sf"/>
</dbReference>
<keyword evidence="6" id="KW-0678">Repressor</keyword>
<gene>
    <name evidence="19" type="ORF">MYCIT1_LOCUS16129</name>
</gene>
<feature type="domain" description="AWS" evidence="18">
    <location>
        <begin position="161"/>
        <end position="216"/>
    </location>
</feature>
<evidence type="ECO:0000256" key="14">
    <source>
        <dbReference type="ARBA" id="ARBA00047545"/>
    </source>
</evidence>
<feature type="region of interest" description="Disordered" evidence="15">
    <location>
        <begin position="562"/>
        <end position="613"/>
    </location>
</feature>
<dbReference type="InterPro" id="IPR050777">
    <property type="entry name" value="SET2_Histone-Lys_MeTrsfase"/>
</dbReference>
<keyword evidence="7" id="KW-0489">Methyltransferase</keyword>
<dbReference type="InterPro" id="IPR038190">
    <property type="entry name" value="SRI_sf"/>
</dbReference>
<dbReference type="PROSITE" id="PS50280">
    <property type="entry name" value="SET"/>
    <property type="match status" value="1"/>
</dbReference>
<dbReference type="InterPro" id="IPR013257">
    <property type="entry name" value="SRI"/>
</dbReference>
<evidence type="ECO:0000256" key="15">
    <source>
        <dbReference type="SAM" id="MobiDB-lite"/>
    </source>
</evidence>
<keyword evidence="20" id="KW-1185">Reference proteome</keyword>
<feature type="compositionally biased region" description="Acidic residues" evidence="15">
    <location>
        <begin position="837"/>
        <end position="852"/>
    </location>
</feature>
<accession>A0AAD2HBP6</accession>
<dbReference type="Proteomes" id="UP001295794">
    <property type="component" value="Unassembled WGS sequence"/>
</dbReference>
<feature type="region of interest" description="Disordered" evidence="15">
    <location>
        <begin position="1"/>
        <end position="122"/>
    </location>
</feature>
<feature type="compositionally biased region" description="Basic and acidic residues" evidence="15">
    <location>
        <begin position="52"/>
        <end position="67"/>
    </location>
</feature>
<dbReference type="Gene3D" id="1.10.1740.100">
    <property type="entry name" value="Set2, Rpb1 interacting domain"/>
    <property type="match status" value="1"/>
</dbReference>
<protein>
    <recommendedName>
        <fullName evidence="4">Histone-lysine N-methyltransferase, H3 lysine-36 specific</fullName>
        <ecNumber evidence="3">2.1.1.359</ecNumber>
    </recommendedName>
    <alternativeName>
        <fullName evidence="13">SET domain-containing protein 2</fullName>
    </alternativeName>
</protein>
<evidence type="ECO:0000256" key="3">
    <source>
        <dbReference type="ARBA" id="ARBA00012178"/>
    </source>
</evidence>
<dbReference type="CDD" id="cd19172">
    <property type="entry name" value="SET_SETD2"/>
    <property type="match status" value="1"/>
</dbReference>
<dbReference type="GO" id="GO:0032259">
    <property type="term" value="P:methylation"/>
    <property type="evidence" value="ECO:0007669"/>
    <property type="project" value="UniProtKB-KW"/>
</dbReference>
<feature type="compositionally biased region" description="Basic and acidic residues" evidence="15">
    <location>
        <begin position="563"/>
        <end position="584"/>
    </location>
</feature>
<feature type="domain" description="Post-SET" evidence="17">
    <location>
        <begin position="342"/>
        <end position="358"/>
    </location>
</feature>
<evidence type="ECO:0000259" key="16">
    <source>
        <dbReference type="PROSITE" id="PS50280"/>
    </source>
</evidence>
<dbReference type="SMART" id="SM00570">
    <property type="entry name" value="AWS"/>
    <property type="match status" value="1"/>
</dbReference>
<feature type="domain" description="SET" evidence="16">
    <location>
        <begin position="218"/>
        <end position="335"/>
    </location>
</feature>
<comment type="caution">
    <text evidence="19">The sequence shown here is derived from an EMBL/GenBank/DDBJ whole genome shotgun (WGS) entry which is preliminary data.</text>
</comment>
<dbReference type="SMART" id="SM00508">
    <property type="entry name" value="PostSET"/>
    <property type="match status" value="1"/>
</dbReference>
<feature type="compositionally biased region" description="Basic and acidic residues" evidence="15">
    <location>
        <begin position="1"/>
        <end position="12"/>
    </location>
</feature>
<feature type="region of interest" description="Disordered" evidence="15">
    <location>
        <begin position="652"/>
        <end position="685"/>
    </location>
</feature>
<name>A0AAD2HBP6_9AGAR</name>
<evidence type="ECO:0000256" key="8">
    <source>
        <dbReference type="ARBA" id="ARBA00022679"/>
    </source>
</evidence>
<dbReference type="Gene3D" id="2.170.270.10">
    <property type="entry name" value="SET domain"/>
    <property type="match status" value="1"/>
</dbReference>
<dbReference type="InterPro" id="IPR003616">
    <property type="entry name" value="Post-SET_dom"/>
</dbReference>
<comment type="subcellular location">
    <subcellularLocation>
        <location evidence="2">Chromosome</location>
    </subcellularLocation>
    <subcellularLocation>
        <location evidence="1">Nucleus</location>
    </subcellularLocation>
</comment>
<dbReference type="InterPro" id="IPR044437">
    <property type="entry name" value="SETD2/Set2_SET"/>
</dbReference>
<proteinExistence type="predicted"/>
<comment type="catalytic activity">
    <reaction evidence="14">
        <text>L-lysyl(36)-[histone H3] + 3 S-adenosyl-L-methionine = N(6),N(6),N(6)-trimethyl-L-lysyl(36)-[histone H3] + 3 S-adenosyl-L-homocysteine + 3 H(+)</text>
        <dbReference type="Rhea" id="RHEA:60324"/>
        <dbReference type="Rhea" id="RHEA-COMP:9785"/>
        <dbReference type="Rhea" id="RHEA-COMP:15536"/>
        <dbReference type="ChEBI" id="CHEBI:15378"/>
        <dbReference type="ChEBI" id="CHEBI:29969"/>
        <dbReference type="ChEBI" id="CHEBI:57856"/>
        <dbReference type="ChEBI" id="CHEBI:59789"/>
        <dbReference type="ChEBI" id="CHEBI:61961"/>
        <dbReference type="EC" id="2.1.1.359"/>
    </reaction>
</comment>
<dbReference type="InterPro" id="IPR009148">
    <property type="entry name" value="PcsB-like"/>
</dbReference>
<dbReference type="InterPro" id="IPR025788">
    <property type="entry name" value="Set2_fungi"/>
</dbReference>
<dbReference type="GO" id="GO:0006355">
    <property type="term" value="P:regulation of DNA-templated transcription"/>
    <property type="evidence" value="ECO:0007669"/>
    <property type="project" value="InterPro"/>
</dbReference>
<evidence type="ECO:0000256" key="2">
    <source>
        <dbReference type="ARBA" id="ARBA00004286"/>
    </source>
</evidence>
<evidence type="ECO:0000256" key="4">
    <source>
        <dbReference type="ARBA" id="ARBA00018028"/>
    </source>
</evidence>
<dbReference type="InterPro" id="IPR001214">
    <property type="entry name" value="SET_dom"/>
</dbReference>
<evidence type="ECO:0000313" key="19">
    <source>
        <dbReference type="EMBL" id="CAK5271217.1"/>
    </source>
</evidence>
<evidence type="ECO:0000259" key="18">
    <source>
        <dbReference type="PROSITE" id="PS51215"/>
    </source>
</evidence>
<evidence type="ECO:0000256" key="7">
    <source>
        <dbReference type="ARBA" id="ARBA00022603"/>
    </source>
</evidence>
<evidence type="ECO:0000256" key="6">
    <source>
        <dbReference type="ARBA" id="ARBA00022491"/>
    </source>
</evidence>